<feature type="region of interest" description="Disordered" evidence="1">
    <location>
        <begin position="45"/>
        <end position="65"/>
    </location>
</feature>
<name>A0A0C9T2K1_PLICR</name>
<proteinExistence type="predicted"/>
<feature type="compositionally biased region" description="Low complexity" evidence="1">
    <location>
        <begin position="55"/>
        <end position="65"/>
    </location>
</feature>
<feature type="region of interest" description="Disordered" evidence="1">
    <location>
        <begin position="123"/>
        <end position="191"/>
    </location>
</feature>
<keyword evidence="4" id="KW-1185">Reference proteome</keyword>
<organism evidence="3 4">
    <name type="scientific">Plicaturopsis crispa FD-325 SS-3</name>
    <dbReference type="NCBI Taxonomy" id="944288"/>
    <lineage>
        <taxon>Eukaryota</taxon>
        <taxon>Fungi</taxon>
        <taxon>Dikarya</taxon>
        <taxon>Basidiomycota</taxon>
        <taxon>Agaricomycotina</taxon>
        <taxon>Agaricomycetes</taxon>
        <taxon>Agaricomycetidae</taxon>
        <taxon>Amylocorticiales</taxon>
        <taxon>Amylocorticiaceae</taxon>
        <taxon>Plicatura</taxon>
        <taxon>Plicaturopsis crispa</taxon>
    </lineage>
</organism>
<dbReference type="AlphaFoldDB" id="A0A0C9T2K1"/>
<accession>A0A0C9T2K1</accession>
<feature type="compositionally biased region" description="Basic residues" evidence="1">
    <location>
        <begin position="148"/>
        <end position="165"/>
    </location>
</feature>
<dbReference type="HOGENOM" id="CLU_1294889_0_0_1"/>
<dbReference type="EMBL" id="KN832577">
    <property type="protein sequence ID" value="KII83499.1"/>
    <property type="molecule type" value="Genomic_DNA"/>
</dbReference>
<feature type="compositionally biased region" description="Pro residues" evidence="1">
    <location>
        <begin position="132"/>
        <end position="144"/>
    </location>
</feature>
<feature type="chain" id="PRO_5002204034" evidence="2">
    <location>
        <begin position="19"/>
        <end position="213"/>
    </location>
</feature>
<evidence type="ECO:0000313" key="4">
    <source>
        <dbReference type="Proteomes" id="UP000053263"/>
    </source>
</evidence>
<evidence type="ECO:0000256" key="2">
    <source>
        <dbReference type="SAM" id="SignalP"/>
    </source>
</evidence>
<protein>
    <submittedName>
        <fullName evidence="3">Uncharacterized protein</fullName>
    </submittedName>
</protein>
<evidence type="ECO:0000256" key="1">
    <source>
        <dbReference type="SAM" id="MobiDB-lite"/>
    </source>
</evidence>
<feature type="signal peptide" evidence="2">
    <location>
        <begin position="1"/>
        <end position="18"/>
    </location>
</feature>
<dbReference type="Proteomes" id="UP000053263">
    <property type="component" value="Unassembled WGS sequence"/>
</dbReference>
<sequence>MFGFLFLVVSRLLSVVVRYSGQTAPCVLVGGSILFPLSYSTSPSALRRRRRHPPSTHTTTTASSTLTRAASTGRFACTADTASTSEPAARAHALCAPTPYSLALAPPLTTCAYAHALRAHAHAPRAHALRPRPSPAPTSTPSAPPHCAHAHAALRQRPRHPRILRPRTAPTSTSYVHAPTHSTPPTPSAHAFRVHARRLRSPTPSAHPHAPRL</sequence>
<keyword evidence="2" id="KW-0732">Signal</keyword>
<gene>
    <name evidence="3" type="ORF">PLICRDRAFT_180403</name>
</gene>
<evidence type="ECO:0000313" key="3">
    <source>
        <dbReference type="EMBL" id="KII83499.1"/>
    </source>
</evidence>
<reference evidence="3 4" key="1">
    <citation type="submission" date="2014-06" db="EMBL/GenBank/DDBJ databases">
        <title>Evolutionary Origins and Diversification of the Mycorrhizal Mutualists.</title>
        <authorList>
            <consortium name="DOE Joint Genome Institute"/>
            <consortium name="Mycorrhizal Genomics Consortium"/>
            <person name="Kohler A."/>
            <person name="Kuo A."/>
            <person name="Nagy L.G."/>
            <person name="Floudas D."/>
            <person name="Copeland A."/>
            <person name="Barry K.W."/>
            <person name="Cichocki N."/>
            <person name="Veneault-Fourrey C."/>
            <person name="LaButti K."/>
            <person name="Lindquist E.A."/>
            <person name="Lipzen A."/>
            <person name="Lundell T."/>
            <person name="Morin E."/>
            <person name="Murat C."/>
            <person name="Riley R."/>
            <person name="Ohm R."/>
            <person name="Sun H."/>
            <person name="Tunlid A."/>
            <person name="Henrissat B."/>
            <person name="Grigoriev I.V."/>
            <person name="Hibbett D.S."/>
            <person name="Martin F."/>
        </authorList>
    </citation>
    <scope>NUCLEOTIDE SEQUENCE [LARGE SCALE GENOMIC DNA]</scope>
    <source>
        <strain evidence="3 4">FD-325 SS-3</strain>
    </source>
</reference>